<dbReference type="EMBL" id="MKZS01000001">
    <property type="protein sequence ID" value="OLT60699.1"/>
    <property type="molecule type" value="Genomic_DNA"/>
</dbReference>
<feature type="transmembrane region" description="Helical" evidence="7">
    <location>
        <begin position="288"/>
        <end position="307"/>
    </location>
</feature>
<feature type="domain" description="EamA" evidence="8">
    <location>
        <begin position="258"/>
        <end position="397"/>
    </location>
</feature>
<dbReference type="Proteomes" id="UP000186657">
    <property type="component" value="Unassembled WGS sequence"/>
</dbReference>
<comment type="caution">
    <text evidence="9">The sequence shown here is derived from an EMBL/GenBank/DDBJ whole genome shotgun (WGS) entry which is preliminary data.</text>
</comment>
<feature type="transmembrane region" description="Helical" evidence="7">
    <location>
        <begin position="68"/>
        <end position="93"/>
    </location>
</feature>
<keyword evidence="4 7" id="KW-0812">Transmembrane</keyword>
<evidence type="ECO:0000256" key="2">
    <source>
        <dbReference type="ARBA" id="ARBA00007362"/>
    </source>
</evidence>
<keyword evidence="5 7" id="KW-1133">Transmembrane helix</keyword>
<evidence type="ECO:0000256" key="7">
    <source>
        <dbReference type="SAM" id="Phobius"/>
    </source>
</evidence>
<evidence type="ECO:0000256" key="3">
    <source>
        <dbReference type="ARBA" id="ARBA00022475"/>
    </source>
</evidence>
<evidence type="ECO:0000256" key="1">
    <source>
        <dbReference type="ARBA" id="ARBA00004651"/>
    </source>
</evidence>
<sequence length="410" mass="45013">MWYSWVYDQFILSNSLAYSIKDCNAYIAIPANTKKLMVSPKQRSAADQAIPHQLTRSQKSRVKIPKKISIGVLLALLSCLILSFQNIIIYVIFNQSWLFGLQNVQVGGFVAPGFGNSLLILWLKMLVVVPLMAFVARLLYPSVWRDIRRCALSGDLPLFGQVVASSFFLFLSQVLIYLSLGLIQPGVAITIFFIYPIVTVILTGLLFGNRTPLFPSDLFSPHLVRQHLVRALVIVGVVGGALLISLPSLAAKQPYSALGVIAAAGAGLSFAVYIILTQVSARKLNPIPYSFINFTLILVFSSLSLSFPLDQSWRFFVEPTQRLAVYFTCLGLGVITLVSYLVQNLAIRLIGGRPASIIGSTAPVLTTVLAVAIIQQGLGLQEIIGLFLVTLGVVTLSMEKLRHQSWKRSQ</sequence>
<feature type="transmembrane region" description="Helical" evidence="7">
    <location>
        <begin position="323"/>
        <end position="342"/>
    </location>
</feature>
<evidence type="ECO:0000256" key="5">
    <source>
        <dbReference type="ARBA" id="ARBA00022989"/>
    </source>
</evidence>
<accession>A0A1U7N422</accession>
<feature type="transmembrane region" description="Helical" evidence="7">
    <location>
        <begin position="380"/>
        <end position="398"/>
    </location>
</feature>
<name>A0A1U7N422_9CYAN</name>
<dbReference type="PANTHER" id="PTHR42920">
    <property type="entry name" value="OS03G0707200 PROTEIN-RELATED"/>
    <property type="match status" value="1"/>
</dbReference>
<evidence type="ECO:0000256" key="4">
    <source>
        <dbReference type="ARBA" id="ARBA00022692"/>
    </source>
</evidence>
<comment type="subcellular location">
    <subcellularLocation>
        <location evidence="1">Cell membrane</location>
        <topology evidence="1">Multi-pass membrane protein</topology>
    </subcellularLocation>
</comment>
<protein>
    <recommendedName>
        <fullName evidence="8">EamA domain-containing protein</fullName>
    </recommendedName>
</protein>
<evidence type="ECO:0000313" key="9">
    <source>
        <dbReference type="EMBL" id="OLT60699.1"/>
    </source>
</evidence>
<feature type="transmembrane region" description="Helical" evidence="7">
    <location>
        <begin position="156"/>
        <end position="180"/>
    </location>
</feature>
<feature type="transmembrane region" description="Helical" evidence="7">
    <location>
        <begin position="354"/>
        <end position="374"/>
    </location>
</feature>
<organism evidence="9 10">
    <name type="scientific">Moorena bouillonii PNG</name>
    <dbReference type="NCBI Taxonomy" id="568701"/>
    <lineage>
        <taxon>Bacteria</taxon>
        <taxon>Bacillati</taxon>
        <taxon>Cyanobacteriota</taxon>
        <taxon>Cyanophyceae</taxon>
        <taxon>Coleofasciculales</taxon>
        <taxon>Coleofasciculaceae</taxon>
        <taxon>Moorena</taxon>
    </lineage>
</organism>
<dbReference type="InterPro" id="IPR051258">
    <property type="entry name" value="Diverse_Substrate_Transporter"/>
</dbReference>
<feature type="transmembrane region" description="Helical" evidence="7">
    <location>
        <begin position="228"/>
        <end position="249"/>
    </location>
</feature>
<dbReference type="SUPFAM" id="SSF103481">
    <property type="entry name" value="Multidrug resistance efflux transporter EmrE"/>
    <property type="match status" value="1"/>
</dbReference>
<comment type="similarity">
    <text evidence="2">Belongs to the EamA transporter family.</text>
</comment>
<dbReference type="Pfam" id="PF00892">
    <property type="entry name" value="EamA"/>
    <property type="match status" value="1"/>
</dbReference>
<proteinExistence type="inferred from homology"/>
<keyword evidence="3" id="KW-1003">Cell membrane</keyword>
<gene>
    <name evidence="9" type="ORF">BJP37_18465</name>
</gene>
<dbReference type="GO" id="GO:0005886">
    <property type="term" value="C:plasma membrane"/>
    <property type="evidence" value="ECO:0007669"/>
    <property type="project" value="UniProtKB-SubCell"/>
</dbReference>
<evidence type="ECO:0000256" key="6">
    <source>
        <dbReference type="ARBA" id="ARBA00023136"/>
    </source>
</evidence>
<dbReference type="PANTHER" id="PTHR42920:SF5">
    <property type="entry name" value="EAMA DOMAIN-CONTAINING PROTEIN"/>
    <property type="match status" value="1"/>
</dbReference>
<evidence type="ECO:0000313" key="10">
    <source>
        <dbReference type="Proteomes" id="UP000186657"/>
    </source>
</evidence>
<feature type="transmembrane region" description="Helical" evidence="7">
    <location>
        <begin position="255"/>
        <end position="276"/>
    </location>
</feature>
<evidence type="ECO:0000259" key="8">
    <source>
        <dbReference type="Pfam" id="PF00892"/>
    </source>
</evidence>
<dbReference type="InterPro" id="IPR037185">
    <property type="entry name" value="EmrE-like"/>
</dbReference>
<reference evidence="9 10" key="1">
    <citation type="submission" date="2016-10" db="EMBL/GenBank/DDBJ databases">
        <title>Comparative genomics uncovers the prolific and rare metabolic potential of the cyanobacterial genus Moorea.</title>
        <authorList>
            <person name="Leao T."/>
            <person name="Castelao G."/>
            <person name="Korobeynikov A."/>
            <person name="Monroe E.A."/>
            <person name="Podell S."/>
            <person name="Glukhov E."/>
            <person name="Allen E."/>
            <person name="Gerwick W.H."/>
            <person name="Gerwick L."/>
        </authorList>
    </citation>
    <scope>NUCLEOTIDE SEQUENCE [LARGE SCALE GENOMIC DNA]</scope>
    <source>
        <strain evidence="9 10">PNG5-198</strain>
    </source>
</reference>
<keyword evidence="6 7" id="KW-0472">Membrane</keyword>
<feature type="transmembrane region" description="Helical" evidence="7">
    <location>
        <begin position="113"/>
        <end position="135"/>
    </location>
</feature>
<dbReference type="AlphaFoldDB" id="A0A1U7N422"/>
<keyword evidence="10" id="KW-1185">Reference proteome</keyword>
<dbReference type="InterPro" id="IPR000620">
    <property type="entry name" value="EamA_dom"/>
</dbReference>
<feature type="transmembrane region" description="Helical" evidence="7">
    <location>
        <begin position="186"/>
        <end position="207"/>
    </location>
</feature>